<dbReference type="Pfam" id="PF05978">
    <property type="entry name" value="UNC-93"/>
    <property type="match status" value="1"/>
</dbReference>
<dbReference type="SUPFAM" id="SSF103473">
    <property type="entry name" value="MFS general substrate transporter"/>
    <property type="match status" value="1"/>
</dbReference>
<comment type="similarity">
    <text evidence="2">Belongs to the unc-93 family.</text>
</comment>
<sequence>MTSPDRIAAEKRKIMKNLLLICFAFLCNFTAFGGASNLQSSLNPDGGLGTGSLSIIYGSLIISAMFAPTFVIKHLGCKWTICFAIVGYMTYSLANFYPHWGTLVPSSIIVGLSGAPLWSAKCAYLTTSAKRYARLTNESTDSVVNRFFGIFFLFFQFNNIIGNLISSFILSKNYCGHNDCQNDIDAAKNMYNSSECPVLGVSSSDVSTDTLYLLMGIYAAVALFGALVVGFLVDPIKIREKEDRGVFDLLIATFKHMQDRRQFLLIPITMYSGFEQAFITGDYTRSFITCPLAVNWVGFVLICYGACDSLCSFCVGYIEKYTGRPSLFGMAAVIHLALIITFLIWIPYPTSQALFFVLPAFWGVGDAVWQTQLNAFYGVLFVGNQEASFANYRLWESLGFVIAFAYQTFICVEYKLYVLLSVLVVGMSLYSYVEFTERRNRSRTSKDVEKHTEENEAYLQSQSSFAGKNSLVTQM</sequence>
<dbReference type="AlphaFoldDB" id="F6VQ38"/>
<dbReference type="InterPro" id="IPR010291">
    <property type="entry name" value="Ion_channel_UNC-93"/>
</dbReference>
<name>F6VQ38_CIOIN</name>
<evidence type="ECO:0000313" key="9">
    <source>
        <dbReference type="Ensembl" id="ENSCINP00000012908.3"/>
    </source>
</evidence>
<feature type="transmembrane region" description="Helical" evidence="8">
    <location>
        <begin position="394"/>
        <end position="410"/>
    </location>
</feature>
<dbReference type="PANTHER" id="PTHR19444">
    <property type="entry name" value="UNC-93 RELATED"/>
    <property type="match status" value="1"/>
</dbReference>
<feature type="transmembrane region" description="Helical" evidence="8">
    <location>
        <begin position="360"/>
        <end position="382"/>
    </location>
</feature>
<dbReference type="HOGENOM" id="CLU_025356_1_1_1"/>
<dbReference type="EMBL" id="EAAA01000892">
    <property type="status" value="NOT_ANNOTATED_CDS"/>
    <property type="molecule type" value="Genomic_DNA"/>
</dbReference>
<comment type="subcellular location">
    <subcellularLocation>
        <location evidence="1">Membrane</location>
        <topology evidence="1">Multi-pass membrane protein</topology>
    </subcellularLocation>
</comment>
<evidence type="ECO:0000256" key="7">
    <source>
        <dbReference type="ARBA" id="ARBA00040854"/>
    </source>
</evidence>
<evidence type="ECO:0000256" key="6">
    <source>
        <dbReference type="ARBA" id="ARBA00023180"/>
    </source>
</evidence>
<proteinExistence type="inferred from homology"/>
<organism evidence="9 10">
    <name type="scientific">Ciona intestinalis</name>
    <name type="common">Transparent sea squirt</name>
    <name type="synonym">Ascidia intestinalis</name>
    <dbReference type="NCBI Taxonomy" id="7719"/>
    <lineage>
        <taxon>Eukaryota</taxon>
        <taxon>Metazoa</taxon>
        <taxon>Chordata</taxon>
        <taxon>Tunicata</taxon>
        <taxon>Ascidiacea</taxon>
        <taxon>Phlebobranchia</taxon>
        <taxon>Cionidae</taxon>
        <taxon>Ciona</taxon>
    </lineage>
</organism>
<keyword evidence="10" id="KW-1185">Reference proteome</keyword>
<dbReference type="InParanoid" id="F6VQ38"/>
<evidence type="ECO:0000256" key="8">
    <source>
        <dbReference type="SAM" id="Phobius"/>
    </source>
</evidence>
<keyword evidence="6" id="KW-0325">Glycoprotein</keyword>
<feature type="transmembrane region" description="Helical" evidence="8">
    <location>
        <begin position="79"/>
        <end position="97"/>
    </location>
</feature>
<dbReference type="GO" id="GO:0016020">
    <property type="term" value="C:membrane"/>
    <property type="evidence" value="ECO:0007669"/>
    <property type="project" value="UniProtKB-SubCell"/>
</dbReference>
<feature type="transmembrane region" description="Helical" evidence="8">
    <location>
        <begin position="263"/>
        <end position="281"/>
    </location>
</feature>
<keyword evidence="5 8" id="KW-0472">Membrane</keyword>
<feature type="transmembrane region" description="Helical" evidence="8">
    <location>
        <begin position="211"/>
        <end position="233"/>
    </location>
</feature>
<dbReference type="FunFam" id="1.20.1250.20:FF:000290">
    <property type="entry name" value="Unc-93 homolog A"/>
    <property type="match status" value="1"/>
</dbReference>
<reference evidence="9" key="2">
    <citation type="journal article" date="2008" name="Genome Biol.">
        <title>Improved genome assembly and evidence-based global gene model set for the chordate Ciona intestinalis: new insight into intron and operon populations.</title>
        <authorList>
            <person name="Satou Y."/>
            <person name="Mineta K."/>
            <person name="Ogasawara M."/>
            <person name="Sasakura Y."/>
            <person name="Shoguchi E."/>
            <person name="Ueno K."/>
            <person name="Yamada L."/>
            <person name="Matsumoto J."/>
            <person name="Wasserscheid J."/>
            <person name="Dewar K."/>
            <person name="Wiley G.B."/>
            <person name="Macmil S.L."/>
            <person name="Roe B.A."/>
            <person name="Zeller R.W."/>
            <person name="Hastings K.E."/>
            <person name="Lemaire P."/>
            <person name="Lindquist E."/>
            <person name="Endo T."/>
            <person name="Hotta K."/>
            <person name="Inaba K."/>
        </authorList>
    </citation>
    <scope>NUCLEOTIDE SEQUENCE [LARGE SCALE GENOMIC DNA]</scope>
    <source>
        <strain evidence="9">wild type</strain>
    </source>
</reference>
<evidence type="ECO:0000256" key="4">
    <source>
        <dbReference type="ARBA" id="ARBA00022989"/>
    </source>
</evidence>
<feature type="transmembrane region" description="Helical" evidence="8">
    <location>
        <begin position="293"/>
        <end position="315"/>
    </location>
</feature>
<accession>F6VQ38</accession>
<feature type="transmembrane region" description="Helical" evidence="8">
    <location>
        <begin position="51"/>
        <end position="72"/>
    </location>
</feature>
<dbReference type="GeneTree" id="ENSGT00530000063359"/>
<feature type="transmembrane region" description="Helical" evidence="8">
    <location>
        <begin position="147"/>
        <end position="169"/>
    </location>
</feature>
<feature type="transmembrane region" description="Helical" evidence="8">
    <location>
        <begin position="103"/>
        <end position="126"/>
    </location>
</feature>
<dbReference type="Proteomes" id="UP000008144">
    <property type="component" value="Chromosome 12"/>
</dbReference>
<evidence type="ECO:0000256" key="1">
    <source>
        <dbReference type="ARBA" id="ARBA00004141"/>
    </source>
</evidence>
<dbReference type="Ensembl" id="ENSCINT00000012908.3">
    <property type="protein sequence ID" value="ENSCINP00000012908.3"/>
    <property type="gene ID" value="ENSCING00000006264.3"/>
</dbReference>
<keyword evidence="3 8" id="KW-0812">Transmembrane</keyword>
<feature type="transmembrane region" description="Helical" evidence="8">
    <location>
        <begin position="327"/>
        <end position="348"/>
    </location>
</feature>
<feature type="transmembrane region" description="Helical" evidence="8">
    <location>
        <begin position="416"/>
        <end position="433"/>
    </location>
</feature>
<evidence type="ECO:0000256" key="5">
    <source>
        <dbReference type="ARBA" id="ARBA00023136"/>
    </source>
</evidence>
<dbReference type="InterPro" id="IPR036259">
    <property type="entry name" value="MFS_trans_sf"/>
</dbReference>
<reference evidence="10" key="1">
    <citation type="journal article" date="2002" name="Science">
        <title>The draft genome of Ciona intestinalis: insights into chordate and vertebrate origins.</title>
        <authorList>
            <person name="Dehal P."/>
            <person name="Satou Y."/>
            <person name="Campbell R.K."/>
            <person name="Chapman J."/>
            <person name="Degnan B."/>
            <person name="De Tomaso A."/>
            <person name="Davidson B."/>
            <person name="Di Gregorio A."/>
            <person name="Gelpke M."/>
            <person name="Goodstein D.M."/>
            <person name="Harafuji N."/>
            <person name="Hastings K.E."/>
            <person name="Ho I."/>
            <person name="Hotta K."/>
            <person name="Huang W."/>
            <person name="Kawashima T."/>
            <person name="Lemaire P."/>
            <person name="Martinez D."/>
            <person name="Meinertzhagen I.A."/>
            <person name="Necula S."/>
            <person name="Nonaka M."/>
            <person name="Putnam N."/>
            <person name="Rash S."/>
            <person name="Saiga H."/>
            <person name="Satake M."/>
            <person name="Terry A."/>
            <person name="Yamada L."/>
            <person name="Wang H.G."/>
            <person name="Awazu S."/>
            <person name="Azumi K."/>
            <person name="Boore J."/>
            <person name="Branno M."/>
            <person name="Chin-Bow S."/>
            <person name="DeSantis R."/>
            <person name="Doyle S."/>
            <person name="Francino P."/>
            <person name="Keys D.N."/>
            <person name="Haga S."/>
            <person name="Hayashi H."/>
            <person name="Hino K."/>
            <person name="Imai K.S."/>
            <person name="Inaba K."/>
            <person name="Kano S."/>
            <person name="Kobayashi K."/>
            <person name="Kobayashi M."/>
            <person name="Lee B.I."/>
            <person name="Makabe K.W."/>
            <person name="Manohar C."/>
            <person name="Matassi G."/>
            <person name="Medina M."/>
            <person name="Mochizuki Y."/>
            <person name="Mount S."/>
            <person name="Morishita T."/>
            <person name="Miura S."/>
            <person name="Nakayama A."/>
            <person name="Nishizaka S."/>
            <person name="Nomoto H."/>
            <person name="Ohta F."/>
            <person name="Oishi K."/>
            <person name="Rigoutsos I."/>
            <person name="Sano M."/>
            <person name="Sasaki A."/>
            <person name="Sasakura Y."/>
            <person name="Shoguchi E."/>
            <person name="Shin-i T."/>
            <person name="Spagnuolo A."/>
            <person name="Stainier D."/>
            <person name="Suzuki M.M."/>
            <person name="Tassy O."/>
            <person name="Takatori N."/>
            <person name="Tokuoka M."/>
            <person name="Yagi K."/>
            <person name="Yoshizaki F."/>
            <person name="Wada S."/>
            <person name="Zhang C."/>
            <person name="Hyatt P.D."/>
            <person name="Larimer F."/>
            <person name="Detter C."/>
            <person name="Doggett N."/>
            <person name="Glavina T."/>
            <person name="Hawkins T."/>
            <person name="Richardson P."/>
            <person name="Lucas S."/>
            <person name="Kohara Y."/>
            <person name="Levine M."/>
            <person name="Satoh N."/>
            <person name="Rokhsar D.S."/>
        </authorList>
    </citation>
    <scope>NUCLEOTIDE SEQUENCE [LARGE SCALE GENOMIC DNA]</scope>
</reference>
<evidence type="ECO:0000313" key="10">
    <source>
        <dbReference type="Proteomes" id="UP000008144"/>
    </source>
</evidence>
<dbReference type="InterPro" id="IPR051951">
    <property type="entry name" value="UNC-93_regulatory"/>
</dbReference>
<dbReference type="FunCoup" id="F6VQ38">
    <property type="interactions" value="4"/>
</dbReference>
<dbReference type="PANTHER" id="PTHR19444:SF13">
    <property type="entry name" value="PROTEIN UNC-93 HOMOLOG A"/>
    <property type="match status" value="1"/>
</dbReference>
<evidence type="ECO:0000256" key="2">
    <source>
        <dbReference type="ARBA" id="ARBA00009172"/>
    </source>
</evidence>
<dbReference type="Gene3D" id="1.20.1250.20">
    <property type="entry name" value="MFS general substrate transporter like domains"/>
    <property type="match status" value="1"/>
</dbReference>
<keyword evidence="4 8" id="KW-1133">Transmembrane helix</keyword>
<dbReference type="OMA" id="NTACIIA"/>
<evidence type="ECO:0000256" key="3">
    <source>
        <dbReference type="ARBA" id="ARBA00022692"/>
    </source>
</evidence>
<protein>
    <recommendedName>
        <fullName evidence="7">Protein unc-93 homolog A</fullName>
    </recommendedName>
</protein>
<reference evidence="9" key="4">
    <citation type="submission" date="2025-09" db="UniProtKB">
        <authorList>
            <consortium name="Ensembl"/>
        </authorList>
    </citation>
    <scope>IDENTIFICATION</scope>
</reference>
<reference evidence="9" key="3">
    <citation type="submission" date="2025-08" db="UniProtKB">
        <authorList>
            <consortium name="Ensembl"/>
        </authorList>
    </citation>
    <scope>IDENTIFICATION</scope>
</reference>